<keyword evidence="2" id="KW-0997">Cell inner membrane</keyword>
<comment type="caution">
    <text evidence="4">The sequence shown here is derived from an EMBL/GenBank/DDBJ whole genome shotgun (WGS) entry which is preliminary data.</text>
</comment>
<dbReference type="SMART" id="SM00771">
    <property type="entry name" value="ZipA_C"/>
    <property type="match status" value="1"/>
</dbReference>
<proteinExistence type="inferred from homology"/>
<accession>A0ABV7H4A7</accession>
<dbReference type="Pfam" id="PF04354">
    <property type="entry name" value="ZipA_C"/>
    <property type="match status" value="1"/>
</dbReference>
<gene>
    <name evidence="4" type="ORF">ACFOEN_04280</name>
</gene>
<evidence type="ECO:0000256" key="2">
    <source>
        <dbReference type="RuleBase" id="RU003613"/>
    </source>
</evidence>
<keyword evidence="2" id="KW-0812">Transmembrane</keyword>
<comment type="function">
    <text evidence="1">Essential cell division protein that stabilizes the FtsZ protofilaments by cross-linking them and that serves as a cytoplasmic membrane anchor for the Z ring. Also required for the recruitment to the septal ring of downstream cell division proteins.</text>
</comment>
<organism evidence="4 5">
    <name type="scientific">Piscinibacterium candidicorallinum</name>
    <dbReference type="NCBI Taxonomy" id="1793872"/>
    <lineage>
        <taxon>Bacteria</taxon>
        <taxon>Pseudomonadati</taxon>
        <taxon>Pseudomonadota</taxon>
        <taxon>Betaproteobacteria</taxon>
        <taxon>Burkholderiales</taxon>
        <taxon>Piscinibacterium</taxon>
    </lineage>
</organism>
<evidence type="ECO:0000256" key="1">
    <source>
        <dbReference type="RuleBase" id="RU003612"/>
    </source>
</evidence>
<dbReference type="InterPro" id="IPR007449">
    <property type="entry name" value="ZipA_FtsZ-bd_C"/>
</dbReference>
<keyword evidence="2" id="KW-0472">Membrane</keyword>
<dbReference type="RefSeq" id="WP_377301401.1">
    <property type="nucleotide sequence ID" value="NZ_CP180191.1"/>
</dbReference>
<evidence type="ECO:0000259" key="3">
    <source>
        <dbReference type="SMART" id="SM00771"/>
    </source>
</evidence>
<comment type="similarity">
    <text evidence="1">Belongs to the ZipA family.</text>
</comment>
<protein>
    <recommendedName>
        <fullName evidence="1">Cell division protein ZipA</fullName>
    </recommendedName>
</protein>
<evidence type="ECO:0000313" key="5">
    <source>
        <dbReference type="Proteomes" id="UP001595556"/>
    </source>
</evidence>
<dbReference type="SUPFAM" id="SSF64383">
    <property type="entry name" value="Cell-division protein ZipA, C-terminal domain"/>
    <property type="match status" value="1"/>
</dbReference>
<evidence type="ECO:0000313" key="4">
    <source>
        <dbReference type="EMBL" id="MFC3146857.1"/>
    </source>
</evidence>
<sequence length="325" mass="34594">MQLLVSLLVLGAVFVAGVWVWGRIQASRSTQTEAAELAQEQQTSLLRQTRAEPALALPMDVIAPAEVTARIGADAVVLEVGLDADTEMVARLTAQQPLMESKIRELAGGRAAVGRRPVRYAWQAEAPSILDMGLTLADRTGAVGESELNHFLRLVDEVADVLGADVDVEPVEAAIARSRLLDAQCATLDTQLHLHLSGPSEPSGEELAAAARWAGITSALKDGAYPMMDAKGRELARVVPRPGRREGFVTLVVDVPRAPHGALDAALDAAAKMAEMLNAILVDDNGRPLSDDALALIRARLTDVVRKMTEAGLAPGSERARRVFS</sequence>
<dbReference type="EMBL" id="JBHRTI010000003">
    <property type="protein sequence ID" value="MFC3146857.1"/>
    <property type="molecule type" value="Genomic_DNA"/>
</dbReference>
<dbReference type="GO" id="GO:0051301">
    <property type="term" value="P:cell division"/>
    <property type="evidence" value="ECO:0007669"/>
    <property type="project" value="UniProtKB-KW"/>
</dbReference>
<dbReference type="Gene3D" id="3.30.1400.10">
    <property type="entry name" value="ZipA, C-terminal FtsZ-binding domain"/>
    <property type="match status" value="1"/>
</dbReference>
<dbReference type="Proteomes" id="UP001595556">
    <property type="component" value="Unassembled WGS sequence"/>
</dbReference>
<feature type="domain" description="ZipA C-terminal FtsZ-binding" evidence="3">
    <location>
        <begin position="188"/>
        <end position="301"/>
    </location>
</feature>
<keyword evidence="5" id="KW-1185">Reference proteome</keyword>
<name>A0ABV7H4A7_9BURK</name>
<dbReference type="InterPro" id="IPR036765">
    <property type="entry name" value="ZipA_FtsZ-bd_C_sf"/>
</dbReference>
<keyword evidence="1 4" id="KW-0132">Cell division</keyword>
<keyword evidence="2" id="KW-1003">Cell membrane</keyword>
<reference evidence="5" key="1">
    <citation type="journal article" date="2019" name="Int. J. Syst. Evol. Microbiol.">
        <title>The Global Catalogue of Microorganisms (GCM) 10K type strain sequencing project: providing services to taxonomists for standard genome sequencing and annotation.</title>
        <authorList>
            <consortium name="The Broad Institute Genomics Platform"/>
            <consortium name="The Broad Institute Genome Sequencing Center for Infectious Disease"/>
            <person name="Wu L."/>
            <person name="Ma J."/>
        </authorList>
    </citation>
    <scope>NUCLEOTIDE SEQUENCE [LARGE SCALE GENOMIC DNA]</scope>
    <source>
        <strain evidence="5">KCTC 52168</strain>
    </source>
</reference>
<comment type="subcellular location">
    <subcellularLocation>
        <location evidence="2">Cell inner membrane</location>
        <topology evidence="2">Single-pass type I membrane protein</topology>
    </subcellularLocation>
</comment>
<keyword evidence="1" id="KW-0131">Cell cycle</keyword>